<feature type="region of interest" description="Disordered" evidence="1">
    <location>
        <begin position="62"/>
        <end position="81"/>
    </location>
</feature>
<feature type="region of interest" description="Disordered" evidence="1">
    <location>
        <begin position="1"/>
        <end position="31"/>
    </location>
</feature>
<sequence>MKAPSETGAGRRDPPADRVVQATPQERGHQIVGPLMVVPGAVSDAERARARRIFEATFGAAGPAEPKEAAPEDSNIDVGEGKEKRVKLDPLLADALAKVGYRRVAKLAYRAERSTDDVEHVLTFDTYGTPNIYLRGDAGLRDRQAENFVNSHQDQYHPALVTRTLRSTGYRDPPWFCAMHFSLGAIAEWGIQSSLDTTLFSRDELARKVQEAVQGKLAPYVGDITTTAKLLEFL</sequence>
<accession>A0A366FQ77</accession>
<gene>
    <name evidence="2" type="ORF">DFR50_107149</name>
</gene>
<comment type="caution">
    <text evidence="2">The sequence shown here is derived from an EMBL/GenBank/DDBJ whole genome shotgun (WGS) entry which is preliminary data.</text>
</comment>
<organism evidence="2 3">
    <name type="scientific">Roseiarcus fermentans</name>
    <dbReference type="NCBI Taxonomy" id="1473586"/>
    <lineage>
        <taxon>Bacteria</taxon>
        <taxon>Pseudomonadati</taxon>
        <taxon>Pseudomonadota</taxon>
        <taxon>Alphaproteobacteria</taxon>
        <taxon>Hyphomicrobiales</taxon>
        <taxon>Roseiarcaceae</taxon>
        <taxon>Roseiarcus</taxon>
    </lineage>
</organism>
<evidence type="ECO:0000313" key="3">
    <source>
        <dbReference type="Proteomes" id="UP000253529"/>
    </source>
</evidence>
<keyword evidence="3" id="KW-1185">Reference proteome</keyword>
<name>A0A366FQ77_9HYPH</name>
<dbReference type="AlphaFoldDB" id="A0A366FQ77"/>
<evidence type="ECO:0000256" key="1">
    <source>
        <dbReference type="SAM" id="MobiDB-lite"/>
    </source>
</evidence>
<reference evidence="2 3" key="1">
    <citation type="submission" date="2018-06" db="EMBL/GenBank/DDBJ databases">
        <title>Genomic Encyclopedia of Type Strains, Phase IV (KMG-IV): sequencing the most valuable type-strain genomes for metagenomic binning, comparative biology and taxonomic classification.</title>
        <authorList>
            <person name="Goeker M."/>
        </authorList>
    </citation>
    <scope>NUCLEOTIDE SEQUENCE [LARGE SCALE GENOMIC DNA]</scope>
    <source>
        <strain evidence="2 3">DSM 24875</strain>
    </source>
</reference>
<dbReference type="EMBL" id="QNRK01000007">
    <property type="protein sequence ID" value="RBP15879.1"/>
    <property type="molecule type" value="Genomic_DNA"/>
</dbReference>
<evidence type="ECO:0000313" key="2">
    <source>
        <dbReference type="EMBL" id="RBP15879.1"/>
    </source>
</evidence>
<proteinExistence type="predicted"/>
<feature type="non-terminal residue" evidence="2">
    <location>
        <position position="234"/>
    </location>
</feature>
<dbReference type="Proteomes" id="UP000253529">
    <property type="component" value="Unassembled WGS sequence"/>
</dbReference>
<protein>
    <submittedName>
        <fullName evidence="2">Uncharacterized protein</fullName>
    </submittedName>
</protein>